<evidence type="ECO:0000313" key="3">
    <source>
        <dbReference type="Proteomes" id="UP000832097"/>
    </source>
</evidence>
<gene>
    <name evidence="2" type="ORF">MTO99_04255</name>
</gene>
<dbReference type="InterPro" id="IPR029068">
    <property type="entry name" value="Glyas_Bleomycin-R_OHBP_Dase"/>
</dbReference>
<evidence type="ECO:0000259" key="1">
    <source>
        <dbReference type="PROSITE" id="PS51819"/>
    </source>
</evidence>
<feature type="domain" description="VOC" evidence="1">
    <location>
        <begin position="4"/>
        <end position="139"/>
    </location>
</feature>
<accession>A0ABY4C0P6</accession>
<dbReference type="Pfam" id="PF00903">
    <property type="entry name" value="Glyoxalase"/>
    <property type="match status" value="1"/>
</dbReference>
<dbReference type="Proteomes" id="UP000832097">
    <property type="component" value="Chromosome"/>
</dbReference>
<dbReference type="EMBL" id="CP094528">
    <property type="protein sequence ID" value="UOE45000.1"/>
    <property type="molecule type" value="Genomic_DNA"/>
</dbReference>
<dbReference type="InterPro" id="IPR004360">
    <property type="entry name" value="Glyas_Fos-R_dOase_dom"/>
</dbReference>
<proteinExistence type="predicted"/>
<dbReference type="SUPFAM" id="SSF54593">
    <property type="entry name" value="Glyoxalase/Bleomycin resistance protein/Dihydroxybiphenyl dioxygenase"/>
    <property type="match status" value="1"/>
</dbReference>
<reference evidence="2 3" key="1">
    <citation type="submission" date="2022-03" db="EMBL/GenBank/DDBJ databases">
        <title>Mucilaginibacter sp. isolated from the gut of Protaetia brevitarsis seulensis larvae.</title>
        <authorList>
            <person name="Won M."/>
            <person name="Kim S.-J."/>
            <person name="Kwon S.-W."/>
        </authorList>
    </citation>
    <scope>NUCLEOTIDE SEQUENCE [LARGE SCALE GENOMIC DNA]</scope>
    <source>
        <strain evidence="2 3">CFWR-12</strain>
    </source>
</reference>
<dbReference type="Gene3D" id="3.10.180.10">
    <property type="entry name" value="2,3-Dihydroxybiphenyl 1,2-Dioxygenase, domain 1"/>
    <property type="match status" value="1"/>
</dbReference>
<sequence>MDMKLESIVLPVADVDRTTAYYEALGWRVDAAERADGLPIVQVTPPGSACSVVFGVGLAAGAAGSARGLVLSVADLEAARAELTARGVEVGEIFHDASGEASYAETLARAPGLDPGRRDYASFASFADPDGNRWQLREVTAQG</sequence>
<protein>
    <submittedName>
        <fullName evidence="2">VOC family protein</fullName>
    </submittedName>
</protein>
<dbReference type="InterPro" id="IPR037523">
    <property type="entry name" value="VOC_core"/>
</dbReference>
<dbReference type="PROSITE" id="PS51819">
    <property type="entry name" value="VOC"/>
    <property type="match status" value="1"/>
</dbReference>
<dbReference type="RefSeq" id="WP_243557241.1">
    <property type="nucleotide sequence ID" value="NZ_CP094528.1"/>
</dbReference>
<name>A0ABY4C0P6_9MICO</name>
<organism evidence="2 3">
    <name type="scientific">Agromyces larvae</name>
    <dbReference type="NCBI Taxonomy" id="2929802"/>
    <lineage>
        <taxon>Bacteria</taxon>
        <taxon>Bacillati</taxon>
        <taxon>Actinomycetota</taxon>
        <taxon>Actinomycetes</taxon>
        <taxon>Micrococcales</taxon>
        <taxon>Microbacteriaceae</taxon>
        <taxon>Agromyces</taxon>
    </lineage>
</organism>
<keyword evidence="3" id="KW-1185">Reference proteome</keyword>
<evidence type="ECO:0000313" key="2">
    <source>
        <dbReference type="EMBL" id="UOE45000.1"/>
    </source>
</evidence>